<dbReference type="PRINTS" id="PR00633">
    <property type="entry name" value="RCCNDNSATION"/>
</dbReference>
<dbReference type="InterPro" id="IPR009091">
    <property type="entry name" value="RCC1/BLIP-II"/>
</dbReference>
<dbReference type="PANTHER" id="PTHR22870:SF408">
    <property type="entry name" value="OS09G0560450 PROTEIN"/>
    <property type="match status" value="1"/>
</dbReference>
<proteinExistence type="predicted"/>
<dbReference type="EMBL" id="CP001574">
    <property type="protein sequence ID" value="ACO69011.1"/>
    <property type="molecule type" value="Genomic_DNA"/>
</dbReference>
<evidence type="ECO:0000313" key="6">
    <source>
        <dbReference type="EMBL" id="ACO69011.1"/>
    </source>
</evidence>
<dbReference type="SUPFAM" id="SSF50985">
    <property type="entry name" value="RCC1/BLIP-II"/>
    <property type="match status" value="2"/>
</dbReference>
<keyword evidence="4" id="KW-0812">Transmembrane</keyword>
<dbReference type="GeneID" id="8250298"/>
<reference evidence="6 7" key="1">
    <citation type="journal article" date="2009" name="Science">
        <title>Green evolution and dynamic adaptations revealed by genomes of the marine picoeukaryotes Micromonas.</title>
        <authorList>
            <person name="Worden A.Z."/>
            <person name="Lee J.H."/>
            <person name="Mock T."/>
            <person name="Rouze P."/>
            <person name="Simmons M.P."/>
            <person name="Aerts A.L."/>
            <person name="Allen A.E."/>
            <person name="Cuvelier M.L."/>
            <person name="Derelle E."/>
            <person name="Everett M.V."/>
            <person name="Foulon E."/>
            <person name="Grimwood J."/>
            <person name="Gundlach H."/>
            <person name="Henrissat B."/>
            <person name="Napoli C."/>
            <person name="McDonald S.M."/>
            <person name="Parker M.S."/>
            <person name="Rombauts S."/>
            <person name="Salamov A."/>
            <person name="Von Dassow P."/>
            <person name="Badger J.H."/>
            <person name="Coutinho P.M."/>
            <person name="Demir E."/>
            <person name="Dubchak I."/>
            <person name="Gentemann C."/>
            <person name="Eikrem W."/>
            <person name="Gready J.E."/>
            <person name="John U."/>
            <person name="Lanier W."/>
            <person name="Lindquist E.A."/>
            <person name="Lucas S."/>
            <person name="Mayer K.F."/>
            <person name="Moreau H."/>
            <person name="Not F."/>
            <person name="Otillar R."/>
            <person name="Panaud O."/>
            <person name="Pangilinan J."/>
            <person name="Paulsen I."/>
            <person name="Piegu B."/>
            <person name="Poliakov A."/>
            <person name="Robbens S."/>
            <person name="Schmutz J."/>
            <person name="Toulza E."/>
            <person name="Wyss T."/>
            <person name="Zelensky A."/>
            <person name="Zhou K."/>
            <person name="Armbrust E.V."/>
            <person name="Bhattacharya D."/>
            <person name="Goodenough U.W."/>
            <person name="Van de Peer Y."/>
            <person name="Grigoriev I.V."/>
        </authorList>
    </citation>
    <scope>NUCLEOTIDE SEQUENCE [LARGE SCALE GENOMIC DNA]</scope>
    <source>
        <strain evidence="7">RCC299 / NOUM17</strain>
    </source>
</reference>
<dbReference type="AlphaFoldDB" id="C1FET7"/>
<evidence type="ECO:0000256" key="1">
    <source>
        <dbReference type="ARBA" id="ARBA00022737"/>
    </source>
</evidence>
<keyword evidence="4" id="KW-0472">Membrane</keyword>
<feature type="repeat" description="RCC1" evidence="2">
    <location>
        <begin position="283"/>
        <end position="332"/>
    </location>
</feature>
<feature type="transmembrane region" description="Helical" evidence="4">
    <location>
        <begin position="440"/>
        <end position="461"/>
    </location>
</feature>
<dbReference type="Pfam" id="PF13540">
    <property type="entry name" value="RCC1_2"/>
    <property type="match status" value="2"/>
</dbReference>
<keyword evidence="4" id="KW-1133">Transmembrane helix</keyword>
<dbReference type="InParanoid" id="C1FET7"/>
<sequence>MGSDRIAADNSTTECVKARNLTSVHRAGLAATGRARICLHANSIGRLGGFVFMFIFNLMSGGADSLEISLGAYHSCALIASGKVMCWGSNGDGQLGDGTYTDRASPVEVWGISTATSIGLGGYHSCALLLSGKVMCWGWAGEGRLGDGTTNNKRTTPVMVSGITTATTIGLAHDHSCAILTDGKVMCWGYNFWGQLGDGTTTDSAIPVEVVGVRNATSIAGGNDHTCALLVAGAVACWGSNGSGQIGDGTTTQRLSPVQVSGIWSATSISLGDYHSCALLLSGKVMCWGLNGGGQLGDGTVNSRDVPVEVLGISTATNIGLGGYHSCAVLIGGKVMCWGLNDNGQLGEGQLADGSTSDDRLIPVEVYGITTATTITQRLGKSHSCAVLTEYKVMCWGSNSEGQLGDNSTSDGTPRYIPVEVDGLLTAADDEPKSERFEDVLLWAIVVPVVVVVLILSIWGYRKYRQNNGQGCFHFRETELAGIAAAGNRHRAPPPPPPPPPPPQQGEFGNGGGGDVHVDLTAGNNREEDDEVEITGASGITGALHDFPHSRHICQNLPLDNGHPHRASCPNCWCFVCEVPAPCDQWGDGSNLNADHCRATEEVPHWVLARDLARDERRARNAA</sequence>
<feature type="domain" description="RCC1-like" evidence="5">
    <location>
        <begin position="173"/>
        <end position="422"/>
    </location>
</feature>
<keyword evidence="1" id="KW-0677">Repeat</keyword>
<dbReference type="Pfam" id="PF25390">
    <property type="entry name" value="WD40_RLD"/>
    <property type="match status" value="1"/>
</dbReference>
<keyword evidence="7" id="KW-1185">Reference proteome</keyword>
<name>C1FET7_MICCC</name>
<evidence type="ECO:0000256" key="3">
    <source>
        <dbReference type="SAM" id="MobiDB-lite"/>
    </source>
</evidence>
<feature type="repeat" description="RCC1" evidence="2">
    <location>
        <begin position="82"/>
        <end position="131"/>
    </location>
</feature>
<dbReference type="Gene3D" id="2.130.10.30">
    <property type="entry name" value="Regulator of chromosome condensation 1/beta-lactamase-inhibitor protein II"/>
    <property type="match status" value="2"/>
</dbReference>
<dbReference type="InterPro" id="IPR051210">
    <property type="entry name" value="Ub_ligase/GEF_domain"/>
</dbReference>
<dbReference type="eggNOG" id="KOG1426">
    <property type="taxonomic scope" value="Eukaryota"/>
</dbReference>
<dbReference type="STRING" id="296587.C1FET7"/>
<feature type="region of interest" description="Disordered" evidence="3">
    <location>
        <begin position="487"/>
        <end position="521"/>
    </location>
</feature>
<organism evidence="6 7">
    <name type="scientific">Micromonas commoda (strain RCC299 / NOUM17 / CCMP2709)</name>
    <name type="common">Picoplanktonic green alga</name>
    <dbReference type="NCBI Taxonomy" id="296587"/>
    <lineage>
        <taxon>Eukaryota</taxon>
        <taxon>Viridiplantae</taxon>
        <taxon>Chlorophyta</taxon>
        <taxon>Mamiellophyceae</taxon>
        <taxon>Mamiellales</taxon>
        <taxon>Mamiellaceae</taxon>
        <taxon>Micromonas</taxon>
    </lineage>
</organism>
<feature type="repeat" description="RCC1" evidence="2">
    <location>
        <begin position="132"/>
        <end position="182"/>
    </location>
</feature>
<evidence type="ECO:0000259" key="5">
    <source>
        <dbReference type="Pfam" id="PF25390"/>
    </source>
</evidence>
<feature type="compositionally biased region" description="Pro residues" evidence="3">
    <location>
        <begin position="493"/>
        <end position="504"/>
    </location>
</feature>
<accession>C1FET7</accession>
<evidence type="ECO:0000256" key="2">
    <source>
        <dbReference type="PROSITE-ProRule" id="PRU00235"/>
    </source>
</evidence>
<dbReference type="RefSeq" id="XP_002507753.1">
    <property type="nucleotide sequence ID" value="XM_002507707.1"/>
</dbReference>
<dbReference type="PROSITE" id="PS50012">
    <property type="entry name" value="RCC1_3"/>
    <property type="match status" value="6"/>
</dbReference>
<dbReference type="InterPro" id="IPR058923">
    <property type="entry name" value="RCC1-like_dom"/>
</dbReference>
<feature type="repeat" description="RCC1" evidence="2">
    <location>
        <begin position="333"/>
        <end position="390"/>
    </location>
</feature>
<protein>
    <submittedName>
        <fullName evidence="6">Regulator of chromosome condensation, RCC1</fullName>
    </submittedName>
</protein>
<evidence type="ECO:0000256" key="4">
    <source>
        <dbReference type="SAM" id="Phobius"/>
    </source>
</evidence>
<dbReference type="InterPro" id="IPR000408">
    <property type="entry name" value="Reg_chr_condens"/>
</dbReference>
<dbReference type="PANTHER" id="PTHR22870">
    <property type="entry name" value="REGULATOR OF CHROMOSOME CONDENSATION"/>
    <property type="match status" value="1"/>
</dbReference>
<gene>
    <name evidence="6" type="ORF">MICPUN_55564</name>
</gene>
<feature type="repeat" description="RCC1" evidence="2">
    <location>
        <begin position="183"/>
        <end position="232"/>
    </location>
</feature>
<evidence type="ECO:0000313" key="7">
    <source>
        <dbReference type="Proteomes" id="UP000002009"/>
    </source>
</evidence>
<dbReference type="Proteomes" id="UP000002009">
    <property type="component" value="Chromosome 1"/>
</dbReference>
<dbReference type="KEGG" id="mis:MICPUN_55564"/>
<feature type="repeat" description="RCC1" evidence="2">
    <location>
        <begin position="233"/>
        <end position="282"/>
    </location>
</feature>
<dbReference type="OrthoDB" id="538768at2759"/>